<feature type="transmembrane region" description="Helical" evidence="1">
    <location>
        <begin position="589"/>
        <end position="607"/>
    </location>
</feature>
<gene>
    <name evidence="3" type="ORF">C7B82_06135</name>
</gene>
<dbReference type="EMBL" id="PVWK01000030">
    <property type="protein sequence ID" value="PSB32049.1"/>
    <property type="molecule type" value="Genomic_DNA"/>
</dbReference>
<evidence type="ECO:0000313" key="4">
    <source>
        <dbReference type="Proteomes" id="UP000239576"/>
    </source>
</evidence>
<reference evidence="3 4" key="2">
    <citation type="submission" date="2018-03" db="EMBL/GenBank/DDBJ databases">
        <title>The ancient ancestry and fast evolution of plastids.</title>
        <authorList>
            <person name="Moore K.R."/>
            <person name="Magnabosco C."/>
            <person name="Momper L."/>
            <person name="Gold D.A."/>
            <person name="Bosak T."/>
            <person name="Fournier G.P."/>
        </authorList>
    </citation>
    <scope>NUCLEOTIDE SEQUENCE [LARGE SCALE GENOMIC DNA]</scope>
    <source>
        <strain evidence="3 4">ULC18</strain>
    </source>
</reference>
<dbReference type="InterPro" id="IPR027417">
    <property type="entry name" value="P-loop_NTPase"/>
</dbReference>
<reference evidence="4" key="1">
    <citation type="submission" date="2018-02" db="EMBL/GenBank/DDBJ databases">
        <authorList>
            <person name="Moore K."/>
            <person name="Momper L."/>
        </authorList>
    </citation>
    <scope>NUCLEOTIDE SEQUENCE [LARGE SCALE GENOMIC DNA]</scope>
    <source>
        <strain evidence="4">ULC18</strain>
    </source>
</reference>
<dbReference type="Gene3D" id="3.40.50.300">
    <property type="entry name" value="P-loop containing nucleotide triphosphate hydrolases"/>
    <property type="match status" value="1"/>
</dbReference>
<feature type="transmembrane region" description="Helical" evidence="1">
    <location>
        <begin position="398"/>
        <end position="416"/>
    </location>
</feature>
<dbReference type="OrthoDB" id="419058at2"/>
<dbReference type="Proteomes" id="UP000239576">
    <property type="component" value="Unassembled WGS sequence"/>
</dbReference>
<organism evidence="3 4">
    <name type="scientific">Stenomitos frigidus ULC18</name>
    <dbReference type="NCBI Taxonomy" id="2107698"/>
    <lineage>
        <taxon>Bacteria</taxon>
        <taxon>Bacillati</taxon>
        <taxon>Cyanobacteriota</taxon>
        <taxon>Cyanophyceae</taxon>
        <taxon>Leptolyngbyales</taxon>
        <taxon>Leptolyngbyaceae</taxon>
        <taxon>Stenomitos</taxon>
    </lineage>
</organism>
<feature type="transmembrane region" description="Helical" evidence="1">
    <location>
        <begin position="552"/>
        <end position="577"/>
    </location>
</feature>
<name>A0A2T1EH33_9CYAN</name>
<evidence type="ECO:0000259" key="2">
    <source>
        <dbReference type="PROSITE" id="PS50837"/>
    </source>
</evidence>
<keyword evidence="1" id="KW-0812">Transmembrane</keyword>
<keyword evidence="4" id="KW-1185">Reference proteome</keyword>
<dbReference type="RefSeq" id="WP_106255433.1">
    <property type="nucleotide sequence ID" value="NZ_CAWNSW010000076.1"/>
</dbReference>
<feature type="transmembrane region" description="Helical" evidence="1">
    <location>
        <begin position="423"/>
        <end position="442"/>
    </location>
</feature>
<dbReference type="SUPFAM" id="SSF52540">
    <property type="entry name" value="P-loop containing nucleoside triphosphate hydrolases"/>
    <property type="match status" value="1"/>
</dbReference>
<accession>A0A2T1EH33</accession>
<dbReference type="InterPro" id="IPR007111">
    <property type="entry name" value="NACHT_NTPase"/>
</dbReference>
<dbReference type="Pfam" id="PF05729">
    <property type="entry name" value="NACHT"/>
    <property type="match status" value="1"/>
</dbReference>
<keyword evidence="1" id="KW-0472">Membrane</keyword>
<feature type="domain" description="NACHT" evidence="2">
    <location>
        <begin position="128"/>
        <end position="246"/>
    </location>
</feature>
<feature type="transmembrane region" description="Helical" evidence="1">
    <location>
        <begin position="470"/>
        <end position="490"/>
    </location>
</feature>
<proteinExistence type="predicted"/>
<dbReference type="AlphaFoldDB" id="A0A2T1EH33"/>
<sequence>MTGDNRVNISGGNVQGFIQENHGTVTQNFIYQVSELINGQASVTEQPLTQGEYRQRRVLLSKVKEYWIEGVLEKSLHTKSMIELGLESRLDAVARPFSDLEELSEKSRQILPTGTSATEVFNQIGEGRTLLILGEPGVGKTITLLKLAQNLVARAEDNVSCLIPIVFNLSSWGSKQQAITDWLVQELWLKYQVPKKVGKDWIENQQLLLLLDGLDEVKANRREACVEAINQFTQKYGQTEMVVCSRIADYQVLSSRLQLRGAIYIRSLTPDQVNQYLDVAGEQLKGVKNLLQEDAALQALTKSPLMLNILTLAYYGKKAEDLGQTDSLEVRRQHLFNTYIERMFKRKQVNQQYPKEQTIQWLSWLAQRMSQTSQSMFLIEQIQPTWLQTQSHRKTYCFGAFLINVLIASLMGLINVPNIGWNYALLTALFGGLSVGTAYVLATLNAGEEIKITEKLEWSWDNISKSLQKGFLIGLGLGLIIGMITSFAEFSNYIVMYKDAMERILKLKVNVLSLGLIYGLCATLLIGSIYGLTGDLKSFNISTKSIRPNQGIWRSATNALKIGTIDGLIFVLFFLLLGVHLQRYPLILALRYSLCYGLIGGLLFGLASSSGRVCVQHFTLRLIIHSNNYAPWNYARFLDYASKRIFLQKVGGGYIFVHRMLLEHFAQMK</sequence>
<dbReference type="PROSITE" id="PS50837">
    <property type="entry name" value="NACHT"/>
    <property type="match status" value="1"/>
</dbReference>
<evidence type="ECO:0000256" key="1">
    <source>
        <dbReference type="SAM" id="Phobius"/>
    </source>
</evidence>
<feature type="transmembrane region" description="Helical" evidence="1">
    <location>
        <begin position="511"/>
        <end position="532"/>
    </location>
</feature>
<evidence type="ECO:0000313" key="3">
    <source>
        <dbReference type="EMBL" id="PSB32049.1"/>
    </source>
</evidence>
<keyword evidence="1" id="KW-1133">Transmembrane helix</keyword>
<comment type="caution">
    <text evidence="3">The sequence shown here is derived from an EMBL/GenBank/DDBJ whole genome shotgun (WGS) entry which is preliminary data.</text>
</comment>
<protein>
    <submittedName>
        <fullName evidence="3">NACHT domain-containing protein</fullName>
    </submittedName>
</protein>